<protein>
    <recommendedName>
        <fullName evidence="4">PRS2 protein</fullName>
    </recommendedName>
</protein>
<dbReference type="STRING" id="740709.A10D4_00680"/>
<organism evidence="2 3">
    <name type="scientific">Idiomarina xiamenensis 10-D-4</name>
    <dbReference type="NCBI Taxonomy" id="740709"/>
    <lineage>
        <taxon>Bacteria</taxon>
        <taxon>Pseudomonadati</taxon>
        <taxon>Pseudomonadota</taxon>
        <taxon>Gammaproteobacteria</taxon>
        <taxon>Alteromonadales</taxon>
        <taxon>Idiomarinaceae</taxon>
        <taxon>Idiomarina</taxon>
    </lineage>
</organism>
<dbReference type="eggNOG" id="COG4539">
    <property type="taxonomic scope" value="Bacteria"/>
</dbReference>
<dbReference type="PANTHER" id="PTHR28026">
    <property type="entry name" value="DUF962 DOMAIN PROTEIN (AFU_ORTHOLOGUE AFUA_8G05310)"/>
    <property type="match status" value="1"/>
</dbReference>
<dbReference type="AlphaFoldDB" id="K2KYC0"/>
<feature type="transmembrane region" description="Helical" evidence="1">
    <location>
        <begin position="21"/>
        <end position="40"/>
    </location>
</feature>
<dbReference type="Pfam" id="PF06127">
    <property type="entry name" value="Mpo1-like"/>
    <property type="match status" value="1"/>
</dbReference>
<accession>K2KYC0</accession>
<dbReference type="OrthoDB" id="5515308at2"/>
<name>K2KYC0_9GAMM</name>
<dbReference type="PANTHER" id="PTHR28026:SF9">
    <property type="entry name" value="2-HYDROXY-PALMITIC ACID DIOXYGENASE MPO1"/>
    <property type="match status" value="1"/>
</dbReference>
<evidence type="ECO:0000313" key="3">
    <source>
        <dbReference type="Proteomes" id="UP000014115"/>
    </source>
</evidence>
<feature type="transmembrane region" description="Helical" evidence="1">
    <location>
        <begin position="98"/>
        <end position="119"/>
    </location>
</feature>
<dbReference type="InterPro" id="IPR009305">
    <property type="entry name" value="Mpo1-like"/>
</dbReference>
<evidence type="ECO:0000313" key="2">
    <source>
        <dbReference type="EMBL" id="EKE87564.1"/>
    </source>
</evidence>
<keyword evidence="1" id="KW-0812">Transmembrane</keyword>
<dbReference type="GO" id="GO:0046521">
    <property type="term" value="P:sphingoid catabolic process"/>
    <property type="evidence" value="ECO:0007669"/>
    <property type="project" value="TreeGrafter"/>
</dbReference>
<keyword evidence="3" id="KW-1185">Reference proteome</keyword>
<feature type="transmembrane region" description="Helical" evidence="1">
    <location>
        <begin position="71"/>
        <end position="92"/>
    </location>
</feature>
<evidence type="ECO:0000256" key="1">
    <source>
        <dbReference type="SAM" id="Phobius"/>
    </source>
</evidence>
<evidence type="ECO:0008006" key="4">
    <source>
        <dbReference type="Google" id="ProtNLM"/>
    </source>
</evidence>
<feature type="transmembrane region" description="Helical" evidence="1">
    <location>
        <begin position="46"/>
        <end position="66"/>
    </location>
</feature>
<keyword evidence="1" id="KW-1133">Transmembrane helix</keyword>
<comment type="caution">
    <text evidence="2">The sequence shown here is derived from an EMBL/GenBank/DDBJ whole genome shotgun (WGS) entry which is preliminary data.</text>
</comment>
<dbReference type="GO" id="GO:0016020">
    <property type="term" value="C:membrane"/>
    <property type="evidence" value="ECO:0007669"/>
    <property type="project" value="GOC"/>
</dbReference>
<proteinExistence type="predicted"/>
<reference evidence="2 3" key="1">
    <citation type="journal article" date="2012" name="J. Bacteriol.">
        <title>Genome Sequence of Idiomarina xiamenensis Type Strain 10-D-4.</title>
        <authorList>
            <person name="Lai Q."/>
            <person name="Wang L."/>
            <person name="Wang W."/>
            <person name="Shao Z."/>
        </authorList>
    </citation>
    <scope>NUCLEOTIDE SEQUENCE [LARGE SCALE GENOMIC DNA]</scope>
    <source>
        <strain evidence="2 3">10-D-4</strain>
    </source>
</reference>
<dbReference type="EMBL" id="AMRG01000001">
    <property type="protein sequence ID" value="EKE87564.1"/>
    <property type="molecule type" value="Genomic_DNA"/>
</dbReference>
<dbReference type="Proteomes" id="UP000014115">
    <property type="component" value="Unassembled WGS sequence"/>
</dbReference>
<dbReference type="PATRIC" id="fig|740709.3.peg.136"/>
<dbReference type="RefSeq" id="WP_008487071.1">
    <property type="nucleotide sequence ID" value="NZ_AMRG01000001.1"/>
</dbReference>
<keyword evidence="1" id="KW-0472">Membrane</keyword>
<gene>
    <name evidence="2" type="ORF">A10D4_00680</name>
</gene>
<feature type="transmembrane region" description="Helical" evidence="1">
    <location>
        <begin position="131"/>
        <end position="150"/>
    </location>
</feature>
<sequence>MKSLTEHLSNYACYHRDSRNILTHMFGIPMIVVAIVILLSRPTFSLLGLPLTPALLLSIAAVIFYFRLSKLFAAVMAFLLLLCLIVGEQIAMQSTAQWLITGIGLFVVGWIFQFIGHYYEGRKPAFVDDIIGLLIGPLFVVAEVLFALGLCSSLQQAIEQRVAQQMAPPKP</sequence>